<dbReference type="AlphaFoldDB" id="A0A2H3BA23"/>
<protein>
    <submittedName>
        <fullName evidence="1">Uncharacterized protein</fullName>
    </submittedName>
</protein>
<accession>A0A2H3BA23</accession>
<reference evidence="2" key="1">
    <citation type="journal article" date="2017" name="Nat. Ecol. Evol.">
        <title>Genome expansion and lineage-specific genetic innovations in the forest pathogenic fungi Armillaria.</title>
        <authorList>
            <person name="Sipos G."/>
            <person name="Prasanna A.N."/>
            <person name="Walter M.C."/>
            <person name="O'Connor E."/>
            <person name="Balint B."/>
            <person name="Krizsan K."/>
            <person name="Kiss B."/>
            <person name="Hess J."/>
            <person name="Varga T."/>
            <person name="Slot J."/>
            <person name="Riley R."/>
            <person name="Boka B."/>
            <person name="Rigling D."/>
            <person name="Barry K."/>
            <person name="Lee J."/>
            <person name="Mihaltcheva S."/>
            <person name="LaButti K."/>
            <person name="Lipzen A."/>
            <person name="Waldron R."/>
            <person name="Moloney N.M."/>
            <person name="Sperisen C."/>
            <person name="Kredics L."/>
            <person name="Vagvoelgyi C."/>
            <person name="Patrignani A."/>
            <person name="Fitzpatrick D."/>
            <person name="Nagy I."/>
            <person name="Doyle S."/>
            <person name="Anderson J.B."/>
            <person name="Grigoriev I.V."/>
            <person name="Gueldener U."/>
            <person name="Muensterkoetter M."/>
            <person name="Nagy L.G."/>
        </authorList>
    </citation>
    <scope>NUCLEOTIDE SEQUENCE [LARGE SCALE GENOMIC DNA]</scope>
    <source>
        <strain evidence="2">28-4</strain>
    </source>
</reference>
<evidence type="ECO:0000313" key="2">
    <source>
        <dbReference type="Proteomes" id="UP000218334"/>
    </source>
</evidence>
<keyword evidence="2" id="KW-1185">Reference proteome</keyword>
<organism evidence="1 2">
    <name type="scientific">Armillaria solidipes</name>
    <dbReference type="NCBI Taxonomy" id="1076256"/>
    <lineage>
        <taxon>Eukaryota</taxon>
        <taxon>Fungi</taxon>
        <taxon>Dikarya</taxon>
        <taxon>Basidiomycota</taxon>
        <taxon>Agaricomycotina</taxon>
        <taxon>Agaricomycetes</taxon>
        <taxon>Agaricomycetidae</taxon>
        <taxon>Agaricales</taxon>
        <taxon>Marasmiineae</taxon>
        <taxon>Physalacriaceae</taxon>
        <taxon>Armillaria</taxon>
    </lineage>
</organism>
<proteinExistence type="predicted"/>
<dbReference type="Proteomes" id="UP000218334">
    <property type="component" value="Unassembled WGS sequence"/>
</dbReference>
<name>A0A2H3BA23_9AGAR</name>
<evidence type="ECO:0000313" key="1">
    <source>
        <dbReference type="EMBL" id="PBK66530.1"/>
    </source>
</evidence>
<dbReference type="EMBL" id="KZ293440">
    <property type="protein sequence ID" value="PBK66530.1"/>
    <property type="molecule type" value="Genomic_DNA"/>
</dbReference>
<sequence length="240" mass="27194">MPPAETILKAVFSCRSASPLCSICPPSLPRMSKHPVQKVRDTSRGGFDHDKKHYRSLYGRERAPIEDFQAWLLNEQHVHGIIFFVLSGSENVAPLKKRRWLAEHTFYCSRHKLCTPRYVGPPKHINGNCFCSITVKTYPNMPIVRANYNDDHSHPLGAANSTLFEKVLSFVREKIGPSAIKPDAFPKSAQTVDDNSEPAKYCDLSVDAWRPATALYLDNPDPFASMSMIDINSRYTYEKH</sequence>
<gene>
    <name evidence="1" type="ORF">ARMSODRAFT_977449</name>
</gene>